<reference evidence="2 3" key="1">
    <citation type="submission" date="2020-01" db="EMBL/GenBank/DDBJ databases">
        <title>Complete genome sequence of Chitinophaga sp. H33E-04 isolated from quinoa roots.</title>
        <authorList>
            <person name="Weon H.-Y."/>
            <person name="Lee S.A."/>
        </authorList>
    </citation>
    <scope>NUCLEOTIDE SEQUENCE [LARGE SCALE GENOMIC DNA]</scope>
    <source>
        <strain evidence="2 3">H33E-04</strain>
    </source>
</reference>
<protein>
    <submittedName>
        <fullName evidence="2">ATP-binding protein</fullName>
    </submittedName>
</protein>
<dbReference type="PANTHER" id="PTHR37512:SF1">
    <property type="entry name" value="NADR_TTD14 AAA DOMAIN-CONTAINING PROTEIN"/>
    <property type="match status" value="1"/>
</dbReference>
<dbReference type="PANTHER" id="PTHR37512">
    <property type="entry name" value="TRIFUNCTIONAL NAD BIOSYNTHESIS/REGULATOR PROTEIN NADR"/>
    <property type="match status" value="1"/>
</dbReference>
<proteinExistence type="predicted"/>
<name>A0A6B9ZGX6_9BACT</name>
<evidence type="ECO:0000313" key="2">
    <source>
        <dbReference type="EMBL" id="QHS61650.1"/>
    </source>
</evidence>
<dbReference type="Proteomes" id="UP000476411">
    <property type="component" value="Chromosome"/>
</dbReference>
<dbReference type="EMBL" id="CP048113">
    <property type="protein sequence ID" value="QHS61650.1"/>
    <property type="molecule type" value="Genomic_DNA"/>
</dbReference>
<dbReference type="Pfam" id="PF13521">
    <property type="entry name" value="AAA_28"/>
    <property type="match status" value="1"/>
</dbReference>
<dbReference type="InterPro" id="IPR052735">
    <property type="entry name" value="NAD_biosynth-regulator"/>
</dbReference>
<dbReference type="KEGG" id="chih:GWR21_19210"/>
<dbReference type="InterPro" id="IPR038727">
    <property type="entry name" value="NadR/Ttd14_AAA_dom"/>
</dbReference>
<accession>A0A6B9ZGX6</accession>
<keyword evidence="2" id="KW-0067">ATP-binding</keyword>
<evidence type="ECO:0000313" key="3">
    <source>
        <dbReference type="Proteomes" id="UP000476411"/>
    </source>
</evidence>
<dbReference type="Gene3D" id="3.40.50.300">
    <property type="entry name" value="P-loop containing nucleotide triphosphate hydrolases"/>
    <property type="match status" value="1"/>
</dbReference>
<dbReference type="RefSeq" id="WP_162333316.1">
    <property type="nucleotide sequence ID" value="NZ_CP048113.1"/>
</dbReference>
<dbReference type="InterPro" id="IPR027417">
    <property type="entry name" value="P-loop_NTPase"/>
</dbReference>
<feature type="domain" description="NadR/Ttd14 AAA" evidence="1">
    <location>
        <begin position="3"/>
        <end position="159"/>
    </location>
</feature>
<dbReference type="GO" id="GO:0005524">
    <property type="term" value="F:ATP binding"/>
    <property type="evidence" value="ECO:0007669"/>
    <property type="project" value="UniProtKB-KW"/>
</dbReference>
<dbReference type="AlphaFoldDB" id="A0A6B9ZGX6"/>
<sequence length="173" mass="20279">MLRVVVIGPESTGKSTLSEQLATHFKTMWVPEYARQYLEELPRPYEQHDLTLMAEGQLALEDRLATQANRLLICDTDLHVIKVWSEHKYGNCDPVILQHIAARHYDLYLLTYIDLPWVEDPQREHPDPEMREYFYNIYRELVIASGVPWVEIRGGFEERQTSAIAAIDRLLRQ</sequence>
<dbReference type="SUPFAM" id="SSF52540">
    <property type="entry name" value="P-loop containing nucleoside triphosphate hydrolases"/>
    <property type="match status" value="1"/>
</dbReference>
<keyword evidence="3" id="KW-1185">Reference proteome</keyword>
<evidence type="ECO:0000259" key="1">
    <source>
        <dbReference type="Pfam" id="PF13521"/>
    </source>
</evidence>
<gene>
    <name evidence="2" type="ORF">GWR21_19210</name>
</gene>
<organism evidence="2 3">
    <name type="scientific">Chitinophaga agri</name>
    <dbReference type="NCBI Taxonomy" id="2703787"/>
    <lineage>
        <taxon>Bacteria</taxon>
        <taxon>Pseudomonadati</taxon>
        <taxon>Bacteroidota</taxon>
        <taxon>Chitinophagia</taxon>
        <taxon>Chitinophagales</taxon>
        <taxon>Chitinophagaceae</taxon>
        <taxon>Chitinophaga</taxon>
    </lineage>
</organism>
<keyword evidence="2" id="KW-0547">Nucleotide-binding</keyword>